<sequence length="1213" mass="134926">DKTYACCSINQLSSLEASLALSKAVLIRCPSCADNFAHFHCITTCSPQQTKTIKVTKVTNVTGFDNITREGVVGYAAYLSTNFADASFQSCKNVRIPATGGLAIGTMCGRFGSRHCNPQRWYDFQGDSSNGLAPLDIDFHLIKPGDTEDLPEGIVPYSGNALKCNETTPSGGKACSCQDCQESCPKIPPPPLPPGPFQLLGMDGFLIISIILLCLLIFAFLFYLFVTYLRRNNNKKGLKKKDQKSHDVTQRVISPSEVTCADKNSQLAQAFLSSKFQIWGTVMATYPLTVLLLSAIIVVVLSAGIKNIELTTDPVELWSAPNSRARQEKAFHDTHFDPFFRTNQLILTAPGKEGYMYDSLLFGQHNLSGIISKDLIIELLELQKQIQNIEFWSKDLNRTATLKDVCFAPLNPSNASLTDCAVNSLPQYFQNSLENINAKVNMTELGVTKEVDWRDHLIYCFNSPLSFKDITDLGMSCMADYGAPVIPFLAVGGYQRTPTNKPPLNIPNLSSKVAMEWEAEFLKIVQEYQKNPSTNFTLAYMAERSLEDEINRTTAEDIPIFMISYAVIFLYIAVALGEFTSWKRILVDSKFLVGLGGILVVSCAVLSSLGFCSWVGIPSSLIIVQVVPFLVLAVGADNIFIFVLEYQRDVRRPGEKREEQIGRILGNVAPSMLLCSLSESICFFFGALSTMPAVKSFALYAAVAILLDFALQMTAFVALLSLDCRRQDSNRCELLCCIKVSRKRPTKPNEGFLLPFMKKYYAPALLNRYSRIIVMFVFIFMLCGSIFLLFHVKVGLDQELAMPKDSYMLKYFEYLYKYFKVGAPVYFVTKRGYNFTSVSGMNAVCSSVGCDPYSFTQKIQYATEYPELSEVGFFCHCYVSQQLDLIKMINSPMLIYAKDFGGIVLLALSSISKNQCFHNILWHWRIHGIWTFLFLWLFGTASPKLDLGLGLGFSMCVTHIGSGISLQASRFMAYHTPLTNSQEFTGALMKARELAHNITMAMRQIQGTDPNFEVFPYTVTNVFYEQYVTIVPEGLVIISLCLLPTFVVCCLLLGLDLRSGLLNLLTIIMITVDTVGVMTLWGIDYNAVALINLVTAVGISVEFVSHMTRSFALSIKPTHVERAKEATAQMGSAVFAGVAMTNLPGILVLAFAKAQLIQIFFFRLNLVITLLGMAHGLIFLPVLLSYFGPSVNKAILLQQDELKTTQKLEMEHK</sequence>
<feature type="transmembrane region" description="Helical" evidence="15">
    <location>
        <begin position="772"/>
        <end position="792"/>
    </location>
</feature>
<dbReference type="Proteomes" id="UP000007303">
    <property type="component" value="Unassembled WGS sequence"/>
</dbReference>
<reference evidence="17" key="2">
    <citation type="submission" date="2025-08" db="UniProtKB">
        <authorList>
            <consortium name="Ensembl"/>
        </authorList>
    </citation>
    <scope>IDENTIFICATION</scope>
</reference>
<dbReference type="InterPro" id="IPR053956">
    <property type="entry name" value="NPC1_MLD"/>
</dbReference>
<name>H3CDQ1_TETNG</name>
<feature type="transmembrane region" description="Helical" evidence="15">
    <location>
        <begin position="1035"/>
        <end position="1055"/>
    </location>
</feature>
<dbReference type="STRING" id="99883.ENSTNIP00000006374"/>
<keyword evidence="4" id="KW-0153">Cholesterol metabolism</keyword>
<proteinExistence type="inferred from homology"/>
<feature type="transmembrane region" description="Helical" evidence="15">
    <location>
        <begin position="664"/>
        <end position="686"/>
    </location>
</feature>
<evidence type="ECO:0000313" key="18">
    <source>
        <dbReference type="Proteomes" id="UP000007303"/>
    </source>
</evidence>
<feature type="transmembrane region" description="Helical" evidence="15">
    <location>
        <begin position="591"/>
        <end position="616"/>
    </location>
</feature>
<evidence type="ECO:0000256" key="5">
    <source>
        <dbReference type="ARBA" id="ARBA00022692"/>
    </source>
</evidence>
<evidence type="ECO:0000256" key="11">
    <source>
        <dbReference type="ARBA" id="ARBA00023166"/>
    </source>
</evidence>
<evidence type="ECO:0000256" key="4">
    <source>
        <dbReference type="ARBA" id="ARBA00022548"/>
    </source>
</evidence>
<feature type="transmembrane region" description="Helical" evidence="15">
    <location>
        <begin position="924"/>
        <end position="941"/>
    </location>
</feature>
<organism evidence="17 18">
    <name type="scientific">Tetraodon nigroviridis</name>
    <name type="common">Spotted green pufferfish</name>
    <name type="synonym">Chelonodon nigroviridis</name>
    <dbReference type="NCBI Taxonomy" id="99883"/>
    <lineage>
        <taxon>Eukaryota</taxon>
        <taxon>Metazoa</taxon>
        <taxon>Chordata</taxon>
        <taxon>Craniata</taxon>
        <taxon>Vertebrata</taxon>
        <taxon>Euteleostomi</taxon>
        <taxon>Actinopterygii</taxon>
        <taxon>Neopterygii</taxon>
        <taxon>Teleostei</taxon>
        <taxon>Neoteleostei</taxon>
        <taxon>Acanthomorphata</taxon>
        <taxon>Eupercaria</taxon>
        <taxon>Tetraodontiformes</taxon>
        <taxon>Tetradontoidea</taxon>
        <taxon>Tetraodontidae</taxon>
        <taxon>Tetraodon</taxon>
    </lineage>
</organism>
<dbReference type="Pfam" id="PF16414">
    <property type="entry name" value="NPC1_N"/>
    <property type="match status" value="1"/>
</dbReference>
<evidence type="ECO:0000256" key="1">
    <source>
        <dbReference type="ARBA" id="ARBA00004127"/>
    </source>
</evidence>
<keyword evidence="18" id="KW-1185">Reference proteome</keyword>
<dbReference type="FunFam" id="1.20.1640.10:FF:000008">
    <property type="entry name" value="NPC intracellular cholesterol transporter 1"/>
    <property type="match status" value="1"/>
</dbReference>
<feature type="transmembrane region" description="Helical" evidence="15">
    <location>
        <begin position="1128"/>
        <end position="1152"/>
    </location>
</feature>
<dbReference type="InterPro" id="IPR053958">
    <property type="entry name" value="HMGCR/SNAP/NPC1-like_SSD"/>
</dbReference>
<keyword evidence="8" id="KW-0443">Lipid metabolism</keyword>
<dbReference type="PANTHER" id="PTHR45727:SF3">
    <property type="entry name" value="NPC1-LIKE INTRACELLULAR CHOLESTEROL TRANSPORTER 1"/>
    <property type="match status" value="1"/>
</dbReference>
<feature type="transmembrane region" description="Helical" evidence="15">
    <location>
        <begin position="558"/>
        <end position="579"/>
    </location>
</feature>
<dbReference type="OMA" id="QVFPYTI"/>
<feature type="transmembrane region" description="Helical" evidence="15">
    <location>
        <begin position="1088"/>
        <end position="1108"/>
    </location>
</feature>
<evidence type="ECO:0000256" key="9">
    <source>
        <dbReference type="ARBA" id="ARBA00023136"/>
    </source>
</evidence>
<dbReference type="InterPro" id="IPR032190">
    <property type="entry name" value="NPC1_N"/>
</dbReference>
<dbReference type="Pfam" id="PF22314">
    <property type="entry name" value="NPC1_MLD"/>
    <property type="match status" value="1"/>
</dbReference>
<dbReference type="PANTHER" id="PTHR45727">
    <property type="entry name" value="NPC INTRACELLULAR CHOLESTEROL TRANSPORTER 1"/>
    <property type="match status" value="1"/>
</dbReference>
<dbReference type="InParanoid" id="H3CDQ1"/>
<feature type="transmembrane region" description="Helical" evidence="15">
    <location>
        <begin position="947"/>
        <end position="966"/>
    </location>
</feature>
<feature type="transmembrane region" description="Helical" evidence="15">
    <location>
        <begin position="205"/>
        <end position="229"/>
    </location>
</feature>
<keyword evidence="12" id="KW-0325">Glycoprotein</keyword>
<evidence type="ECO:0000256" key="7">
    <source>
        <dbReference type="ARBA" id="ARBA00022989"/>
    </source>
</evidence>
<dbReference type="AlphaFoldDB" id="H3CDQ1"/>
<keyword evidence="6" id="KW-0732">Signal</keyword>
<evidence type="ECO:0000256" key="10">
    <source>
        <dbReference type="ARBA" id="ARBA00023157"/>
    </source>
</evidence>
<dbReference type="HOGENOM" id="CLU_002359_0_0_1"/>
<keyword evidence="13" id="KW-0753">Steroid metabolism</keyword>
<feature type="transmembrane region" description="Helical" evidence="15">
    <location>
        <begin position="893"/>
        <end position="912"/>
    </location>
</feature>
<feature type="transmembrane region" description="Helical" evidence="15">
    <location>
        <begin position="698"/>
        <end position="722"/>
    </location>
</feature>
<dbReference type="GO" id="GO:0005886">
    <property type="term" value="C:plasma membrane"/>
    <property type="evidence" value="ECO:0007669"/>
    <property type="project" value="TreeGrafter"/>
</dbReference>
<evidence type="ECO:0000313" key="17">
    <source>
        <dbReference type="Ensembl" id="ENSTNIP00000006374.1"/>
    </source>
</evidence>
<comment type="subcellular location">
    <subcellularLocation>
        <location evidence="1">Endomembrane system</location>
        <topology evidence="1">Multi-pass membrane protein</topology>
    </subcellularLocation>
</comment>
<protein>
    <submittedName>
        <fullName evidence="17">NPC1 like intracellular cholesterol transporter 1</fullName>
    </submittedName>
</protein>
<dbReference type="PROSITE" id="PS50156">
    <property type="entry name" value="SSD"/>
    <property type="match status" value="1"/>
</dbReference>
<dbReference type="GeneTree" id="ENSGT00940000159904"/>
<keyword evidence="5 15" id="KW-0812">Transmembrane</keyword>
<feature type="transmembrane region" description="Helical" evidence="15">
    <location>
        <begin position="1061"/>
        <end position="1081"/>
    </location>
</feature>
<feature type="transmembrane region" description="Helical" evidence="15">
    <location>
        <begin position="1164"/>
        <end position="1187"/>
    </location>
</feature>
<evidence type="ECO:0000256" key="6">
    <source>
        <dbReference type="ARBA" id="ARBA00022729"/>
    </source>
</evidence>
<evidence type="ECO:0000256" key="8">
    <source>
        <dbReference type="ARBA" id="ARBA00023098"/>
    </source>
</evidence>
<dbReference type="FunFam" id="1.20.1640.10:FF:000010">
    <property type="entry name" value="NPC intracellular cholesterol transporter 1"/>
    <property type="match status" value="1"/>
</dbReference>
<keyword evidence="10" id="KW-1015">Disulfide bond</keyword>
<keyword evidence="7 15" id="KW-1133">Transmembrane helix</keyword>
<keyword evidence="11" id="KW-1207">Sterol metabolism</keyword>
<feature type="transmembrane region" description="Helical" evidence="15">
    <location>
        <begin position="622"/>
        <end position="644"/>
    </location>
</feature>
<reference evidence="17" key="3">
    <citation type="submission" date="2025-09" db="UniProtKB">
        <authorList>
            <consortium name="Ensembl"/>
        </authorList>
    </citation>
    <scope>IDENTIFICATION</scope>
</reference>
<evidence type="ECO:0000256" key="12">
    <source>
        <dbReference type="ARBA" id="ARBA00023180"/>
    </source>
</evidence>
<accession>H3CDQ1</accession>
<dbReference type="GO" id="GO:0008203">
    <property type="term" value="P:cholesterol metabolic process"/>
    <property type="evidence" value="ECO:0007669"/>
    <property type="project" value="UniProtKB-KW"/>
</dbReference>
<comment type="catalytic activity">
    <reaction evidence="14">
        <text>cholesterol(in) = cholesterol(out)</text>
        <dbReference type="Rhea" id="RHEA:39747"/>
        <dbReference type="ChEBI" id="CHEBI:16113"/>
    </reaction>
</comment>
<dbReference type="Pfam" id="PF12349">
    <property type="entry name" value="Sterol-sensing"/>
    <property type="match status" value="1"/>
</dbReference>
<dbReference type="SUPFAM" id="SSF82866">
    <property type="entry name" value="Multidrug efflux transporter AcrB transmembrane domain"/>
    <property type="match status" value="2"/>
</dbReference>
<dbReference type="GO" id="GO:0042632">
    <property type="term" value="P:cholesterol homeostasis"/>
    <property type="evidence" value="ECO:0007669"/>
    <property type="project" value="TreeGrafter"/>
</dbReference>
<comment type="similarity">
    <text evidence="2">Belongs to the patched family.</text>
</comment>
<evidence type="ECO:0000256" key="3">
    <source>
        <dbReference type="ARBA" id="ARBA00022448"/>
    </source>
</evidence>
<evidence type="ECO:0000256" key="13">
    <source>
        <dbReference type="ARBA" id="ARBA00023221"/>
    </source>
</evidence>
<keyword evidence="9 15" id="KW-0472">Membrane</keyword>
<dbReference type="GO" id="GO:0012505">
    <property type="term" value="C:endomembrane system"/>
    <property type="evidence" value="ECO:0007669"/>
    <property type="project" value="UniProtKB-SubCell"/>
</dbReference>
<evidence type="ECO:0000259" key="16">
    <source>
        <dbReference type="PROSITE" id="PS50156"/>
    </source>
</evidence>
<dbReference type="InterPro" id="IPR000731">
    <property type="entry name" value="SSD"/>
</dbReference>
<dbReference type="Gene3D" id="1.20.1640.10">
    <property type="entry name" value="Multidrug efflux transporter AcrB transmembrane domain"/>
    <property type="match status" value="2"/>
</dbReference>
<reference evidence="18" key="1">
    <citation type="journal article" date="2004" name="Nature">
        <title>Genome duplication in the teleost fish Tetraodon nigroviridis reveals the early vertebrate proto-karyotype.</title>
        <authorList>
            <person name="Jaillon O."/>
            <person name="Aury J.-M."/>
            <person name="Brunet F."/>
            <person name="Petit J.-L."/>
            <person name="Stange-Thomann N."/>
            <person name="Mauceli E."/>
            <person name="Bouneau L."/>
            <person name="Fischer C."/>
            <person name="Ozouf-Costaz C."/>
            <person name="Bernot A."/>
            <person name="Nicaud S."/>
            <person name="Jaffe D."/>
            <person name="Fisher S."/>
            <person name="Lutfalla G."/>
            <person name="Dossat C."/>
            <person name="Segurens B."/>
            <person name="Dasilva C."/>
            <person name="Salanoubat M."/>
            <person name="Levy M."/>
            <person name="Boudet N."/>
            <person name="Castellano S."/>
            <person name="Anthouard V."/>
            <person name="Jubin C."/>
            <person name="Castelli V."/>
            <person name="Katinka M."/>
            <person name="Vacherie B."/>
            <person name="Biemont C."/>
            <person name="Skalli Z."/>
            <person name="Cattolico L."/>
            <person name="Poulain J."/>
            <person name="De Berardinis V."/>
            <person name="Cruaud C."/>
            <person name="Duprat S."/>
            <person name="Brottier P."/>
            <person name="Coutanceau J.-P."/>
            <person name="Gouzy J."/>
            <person name="Parra G."/>
            <person name="Lardier G."/>
            <person name="Chapple C."/>
            <person name="McKernan K.J."/>
            <person name="McEwan P."/>
            <person name="Bosak S."/>
            <person name="Kellis M."/>
            <person name="Volff J.-N."/>
            <person name="Guigo R."/>
            <person name="Zody M.C."/>
            <person name="Mesirov J."/>
            <person name="Lindblad-Toh K."/>
            <person name="Birren B."/>
            <person name="Nusbaum C."/>
            <person name="Kahn D."/>
            <person name="Robinson-Rechavi M."/>
            <person name="Laudet V."/>
            <person name="Schachter V."/>
            <person name="Quetier F."/>
            <person name="Saurin W."/>
            <person name="Scarpelli C."/>
            <person name="Wincker P."/>
            <person name="Lander E.S."/>
            <person name="Weissenbach J."/>
            <person name="Roest Crollius H."/>
        </authorList>
    </citation>
    <scope>NUCLEOTIDE SEQUENCE [LARGE SCALE GENOMIC DNA]</scope>
</reference>
<evidence type="ECO:0000256" key="14">
    <source>
        <dbReference type="ARBA" id="ARBA00034049"/>
    </source>
</evidence>
<dbReference type="GO" id="GO:0030301">
    <property type="term" value="P:cholesterol transport"/>
    <property type="evidence" value="ECO:0007669"/>
    <property type="project" value="UniProtKB-ARBA"/>
</dbReference>
<dbReference type="Ensembl" id="ENSTNIT00000006523.1">
    <property type="protein sequence ID" value="ENSTNIP00000006374.1"/>
    <property type="gene ID" value="ENSTNIG00000003774.1"/>
</dbReference>
<feature type="domain" description="SSD" evidence="16">
    <location>
        <begin position="557"/>
        <end position="722"/>
    </location>
</feature>
<dbReference type="GO" id="GO:0015485">
    <property type="term" value="F:cholesterol binding"/>
    <property type="evidence" value="ECO:0007669"/>
    <property type="project" value="TreeGrafter"/>
</dbReference>
<dbReference type="GO" id="GO:0030299">
    <property type="term" value="P:intestinal cholesterol absorption"/>
    <property type="evidence" value="ECO:0007669"/>
    <property type="project" value="TreeGrafter"/>
</dbReference>
<evidence type="ECO:0000256" key="2">
    <source>
        <dbReference type="ARBA" id="ARBA00005585"/>
    </source>
</evidence>
<feature type="transmembrane region" description="Helical" evidence="15">
    <location>
        <begin position="284"/>
        <end position="305"/>
    </location>
</feature>
<keyword evidence="3" id="KW-0813">Transport</keyword>
<evidence type="ECO:0000256" key="15">
    <source>
        <dbReference type="SAM" id="Phobius"/>
    </source>
</evidence>